<proteinExistence type="predicted"/>
<keyword evidence="2" id="KW-1185">Reference proteome</keyword>
<name>A0A380U3N8_9PAST</name>
<reference evidence="1 2" key="1">
    <citation type="submission" date="2018-06" db="EMBL/GenBank/DDBJ databases">
        <authorList>
            <consortium name="Pathogen Informatics"/>
            <person name="Doyle S."/>
        </authorList>
    </citation>
    <scope>NUCLEOTIDE SEQUENCE [LARGE SCALE GENOMIC DNA]</scope>
    <source>
        <strain evidence="1 2">NCTC10801</strain>
    </source>
</reference>
<gene>
    <name evidence="1" type="ORF">NCTC10801_02306</name>
</gene>
<accession>A0A380U3N8</accession>
<dbReference type="AlphaFoldDB" id="A0A380U3N8"/>
<evidence type="ECO:0008006" key="3">
    <source>
        <dbReference type="Google" id="ProtNLM"/>
    </source>
</evidence>
<evidence type="ECO:0000313" key="2">
    <source>
        <dbReference type="Proteomes" id="UP000254649"/>
    </source>
</evidence>
<dbReference type="Proteomes" id="UP000254649">
    <property type="component" value="Unassembled WGS sequence"/>
</dbReference>
<organism evidence="1 2">
    <name type="scientific">[Actinobacillus] rossii</name>
    <dbReference type="NCBI Taxonomy" id="123820"/>
    <lineage>
        <taxon>Bacteria</taxon>
        <taxon>Pseudomonadati</taxon>
        <taxon>Pseudomonadota</taxon>
        <taxon>Gammaproteobacteria</taxon>
        <taxon>Pasteurellales</taxon>
        <taxon>Pasteurellaceae</taxon>
    </lineage>
</organism>
<dbReference type="OrthoDB" id="3035814at2"/>
<protein>
    <recommendedName>
        <fullName evidence="3">RiboL-PSP-HEPN domain-containing protein</fullName>
    </recommendedName>
</protein>
<dbReference type="EMBL" id="UFRQ01000003">
    <property type="protein sequence ID" value="SUT94809.1"/>
    <property type="molecule type" value="Genomic_DNA"/>
</dbReference>
<evidence type="ECO:0000313" key="1">
    <source>
        <dbReference type="EMBL" id="SUT94809.1"/>
    </source>
</evidence>
<sequence>MDIDQLNSYIDEQNEWAERTECFDIAIFRCWIQFEKFLIEKFIEYSIQPIGSEDIRKLKFEDEEHFKAFLRGDRTYIEYISKIEKLSKHIYHNNKNPFEILISDQTYSTVFENLRVIRNHIAHESEESQKKYLKRIFDSNSQRMISPNDYLKSWKDQGRTESYYSFYIRSIKEMSNLIESPLFFDDSTDILT</sequence>